<keyword evidence="2" id="KW-0732">Signal</keyword>
<feature type="compositionally biased region" description="Pro residues" evidence="1">
    <location>
        <begin position="175"/>
        <end position="188"/>
    </location>
</feature>
<dbReference type="SMART" id="SM00494">
    <property type="entry name" value="ChtBD2"/>
    <property type="match status" value="1"/>
</dbReference>
<dbReference type="Gene3D" id="2.170.140.10">
    <property type="entry name" value="Chitin binding domain"/>
    <property type="match status" value="1"/>
</dbReference>
<feature type="compositionally biased region" description="Basic and acidic residues" evidence="1">
    <location>
        <begin position="140"/>
        <end position="149"/>
    </location>
</feature>
<dbReference type="STRING" id="1965070.A0A443RPU4"/>
<comment type="caution">
    <text evidence="4">The sequence shown here is derived from an EMBL/GenBank/DDBJ whole genome shotgun (WGS) entry which is preliminary data.</text>
</comment>
<feature type="region of interest" description="Disordered" evidence="1">
    <location>
        <begin position="125"/>
        <end position="298"/>
    </location>
</feature>
<feature type="compositionally biased region" description="Polar residues" evidence="1">
    <location>
        <begin position="242"/>
        <end position="255"/>
    </location>
</feature>
<organism evidence="4 5">
    <name type="scientific">Dinothrombium tinctorium</name>
    <dbReference type="NCBI Taxonomy" id="1965070"/>
    <lineage>
        <taxon>Eukaryota</taxon>
        <taxon>Metazoa</taxon>
        <taxon>Ecdysozoa</taxon>
        <taxon>Arthropoda</taxon>
        <taxon>Chelicerata</taxon>
        <taxon>Arachnida</taxon>
        <taxon>Acari</taxon>
        <taxon>Acariformes</taxon>
        <taxon>Trombidiformes</taxon>
        <taxon>Prostigmata</taxon>
        <taxon>Anystina</taxon>
        <taxon>Parasitengona</taxon>
        <taxon>Trombidioidea</taxon>
        <taxon>Trombidiidae</taxon>
        <taxon>Dinothrombium</taxon>
    </lineage>
</organism>
<evidence type="ECO:0000313" key="4">
    <source>
        <dbReference type="EMBL" id="RWS17283.1"/>
    </source>
</evidence>
<feature type="compositionally biased region" description="Polar residues" evidence="1">
    <location>
        <begin position="52"/>
        <end position="64"/>
    </location>
</feature>
<dbReference type="InterPro" id="IPR036508">
    <property type="entry name" value="Chitin-bd_dom_sf"/>
</dbReference>
<evidence type="ECO:0000259" key="3">
    <source>
        <dbReference type="PROSITE" id="PS50940"/>
    </source>
</evidence>
<protein>
    <submittedName>
        <fullName evidence="4">Mediator of RNA polymerase II transcription subunit 15-like protein</fullName>
    </submittedName>
</protein>
<dbReference type="GO" id="GO:0008061">
    <property type="term" value="F:chitin binding"/>
    <property type="evidence" value="ECO:0007669"/>
    <property type="project" value="InterPro"/>
</dbReference>
<evidence type="ECO:0000313" key="5">
    <source>
        <dbReference type="Proteomes" id="UP000285301"/>
    </source>
</evidence>
<accession>A0A443RPU4</accession>
<dbReference type="PROSITE" id="PS50940">
    <property type="entry name" value="CHIT_BIND_II"/>
    <property type="match status" value="1"/>
</dbReference>
<gene>
    <name evidence="4" type="ORF">B4U79_14626</name>
</gene>
<feature type="region of interest" description="Disordered" evidence="1">
    <location>
        <begin position="52"/>
        <end position="105"/>
    </location>
</feature>
<reference evidence="4 5" key="1">
    <citation type="journal article" date="2018" name="Gigascience">
        <title>Genomes of trombidid mites reveal novel predicted allergens and laterally-transferred genes associated with secondary metabolism.</title>
        <authorList>
            <person name="Dong X."/>
            <person name="Chaisiri K."/>
            <person name="Xia D."/>
            <person name="Armstrong S.D."/>
            <person name="Fang Y."/>
            <person name="Donnelly M.J."/>
            <person name="Kadowaki T."/>
            <person name="McGarry J.W."/>
            <person name="Darby A.C."/>
            <person name="Makepeace B.L."/>
        </authorList>
    </citation>
    <scope>NUCLEOTIDE SEQUENCE [LARGE SCALE GENOMIC DNA]</scope>
    <source>
        <strain evidence="4">UoL-WK</strain>
    </source>
</reference>
<feature type="domain" description="Chitin-binding type-2" evidence="3">
    <location>
        <begin position="621"/>
        <end position="680"/>
    </location>
</feature>
<dbReference type="EMBL" id="NCKU01000098">
    <property type="protein sequence ID" value="RWS17283.1"/>
    <property type="molecule type" value="Genomic_DNA"/>
</dbReference>
<dbReference type="PANTHER" id="PTHR22933:SF42">
    <property type="entry name" value="FI18455P1-RELATED"/>
    <property type="match status" value="1"/>
</dbReference>
<evidence type="ECO:0000256" key="2">
    <source>
        <dbReference type="SAM" id="SignalP"/>
    </source>
</evidence>
<evidence type="ECO:0000256" key="1">
    <source>
        <dbReference type="SAM" id="MobiDB-lite"/>
    </source>
</evidence>
<feature type="region of interest" description="Disordered" evidence="1">
    <location>
        <begin position="473"/>
        <end position="502"/>
    </location>
</feature>
<feature type="signal peptide" evidence="2">
    <location>
        <begin position="1"/>
        <end position="18"/>
    </location>
</feature>
<feature type="chain" id="PRO_5019488995" evidence="2">
    <location>
        <begin position="19"/>
        <end position="698"/>
    </location>
</feature>
<dbReference type="OrthoDB" id="6364363at2759"/>
<feature type="compositionally biased region" description="Pro residues" evidence="1">
    <location>
        <begin position="289"/>
        <end position="298"/>
    </location>
</feature>
<name>A0A443RPU4_9ACAR</name>
<dbReference type="InterPro" id="IPR002557">
    <property type="entry name" value="Chitin-bd_dom"/>
</dbReference>
<dbReference type="Pfam" id="PF01607">
    <property type="entry name" value="CBM_14"/>
    <property type="match status" value="1"/>
</dbReference>
<feature type="compositionally biased region" description="Polar residues" evidence="1">
    <location>
        <begin position="206"/>
        <end position="227"/>
    </location>
</feature>
<dbReference type="Proteomes" id="UP000285301">
    <property type="component" value="Unassembled WGS sequence"/>
</dbReference>
<dbReference type="GO" id="GO:0005576">
    <property type="term" value="C:extracellular region"/>
    <property type="evidence" value="ECO:0007669"/>
    <property type="project" value="InterPro"/>
</dbReference>
<proteinExistence type="predicted"/>
<dbReference type="InterPro" id="IPR052976">
    <property type="entry name" value="Scoloptoxin-like"/>
</dbReference>
<dbReference type="SUPFAM" id="SSF57625">
    <property type="entry name" value="Invertebrate chitin-binding proteins"/>
    <property type="match status" value="1"/>
</dbReference>
<dbReference type="PANTHER" id="PTHR22933">
    <property type="entry name" value="FI18007P1-RELATED"/>
    <property type="match status" value="1"/>
</dbReference>
<sequence>MKMILILTTINFIPFVCGQYVFTYEVPDENRAPRSELFDPSKYKYVPPSQLQQHHLSTPSSIPATGTLVPSRLPYQPPHENYQPVTASPAPPQQPHLTREEQEEARRSLIALQELIKQQHQFRKQYEAARNVPPPTESFDTPKEYRRPESVLPSSPPPESYSNQALPPREFYSSPTPPREYYPLPPHYNPNHVDLRVIERPPQPQPTGNHSLTLASPQGSNSPSKEASLNPPPSPHSFASPLLNSFLSQHGTHQHQPQAGPIPGTPPPYAQAVPASPSSLQQPYLYHPQPFPGPQGPIHPEPHNNVVLRVIQRRPALAPQPNHVPYFQPHTPPHNNVVLRVIQRRPQQQYPPELAPAAGPVSDLQTSGQPKFQTAQEAIRDLREKQLFEHLTKQNNQSPATVQPIARPTYNTETVLRQQIPQQEVSGRTLPQELFLRQAYQPPPYVNRVPPYDHNYPSSVHQTTPQLTREAYQTSPQLSRESYQTNPQLVRQPYQTNPRLSRETYQVNPELTRQPYQTSLHQHSPSTYDVINRQSSALSQTARLPSPNYLKPVGNEIDANRLEKHQQFNTRQITTKRPRTTTTYKPANIAVAALPPDDDRDGIAGIAGKDYPNLATIPRTSFSCAKQPLSGYYADTETACQVVHVCQAGGLQDSFLCPNGTIFNQEKFACQWWYEANCGLAPRFYALNDNLYRKDNKK</sequence>
<dbReference type="AlphaFoldDB" id="A0A443RPU4"/>
<keyword evidence="5" id="KW-1185">Reference proteome</keyword>